<organism evidence="1 2">
    <name type="scientific">Vogesella indigofera</name>
    <name type="common">Pseudomonas indigofera</name>
    <dbReference type="NCBI Taxonomy" id="45465"/>
    <lineage>
        <taxon>Bacteria</taxon>
        <taxon>Pseudomonadati</taxon>
        <taxon>Pseudomonadota</taxon>
        <taxon>Betaproteobacteria</taxon>
        <taxon>Neisseriales</taxon>
        <taxon>Chromobacteriaceae</taxon>
        <taxon>Vogesella</taxon>
    </lineage>
</organism>
<proteinExistence type="predicted"/>
<comment type="caution">
    <text evidence="1">The sequence shown here is derived from an EMBL/GenBank/DDBJ whole genome shotgun (WGS) entry which is preliminary data.</text>
</comment>
<dbReference type="RefSeq" id="WP_120809285.1">
    <property type="nucleotide sequence ID" value="NZ_RBID01000002.1"/>
</dbReference>
<gene>
    <name evidence="1" type="ORF">C8E02_0171</name>
</gene>
<sequence length="106" mass="11408">MAQPELAEDWRAWLSLAQELSAAVEALDWERAVVLAEQLVAAQATLSPLSALSAAARDGVLAELLGAQRLLQALTQQVTASKGQLQPELALLKTRQNLLSTYKDSL</sequence>
<reference evidence="1 2" key="1">
    <citation type="submission" date="2018-10" db="EMBL/GenBank/DDBJ databases">
        <title>Genomic Encyclopedia of Type Strains, Phase IV (KMG-IV): sequencing the most valuable type-strain genomes for metagenomic binning, comparative biology and taxonomic classification.</title>
        <authorList>
            <person name="Goeker M."/>
        </authorList>
    </citation>
    <scope>NUCLEOTIDE SEQUENCE [LARGE SCALE GENOMIC DNA]</scope>
    <source>
        <strain evidence="1 2">DSM 3303</strain>
    </source>
</reference>
<dbReference type="AlphaFoldDB" id="A0A495BKB6"/>
<name>A0A495BKB6_VOGIN</name>
<dbReference type="Proteomes" id="UP000279384">
    <property type="component" value="Unassembled WGS sequence"/>
</dbReference>
<evidence type="ECO:0000313" key="1">
    <source>
        <dbReference type="EMBL" id="RKQ62115.1"/>
    </source>
</evidence>
<dbReference type="EMBL" id="RBID01000002">
    <property type="protein sequence ID" value="RKQ62115.1"/>
    <property type="molecule type" value="Genomic_DNA"/>
</dbReference>
<accession>A0A495BKB6</accession>
<evidence type="ECO:0000313" key="2">
    <source>
        <dbReference type="Proteomes" id="UP000279384"/>
    </source>
</evidence>
<protein>
    <recommendedName>
        <fullName evidence="3">Protein FliT</fullName>
    </recommendedName>
</protein>
<evidence type="ECO:0008006" key="3">
    <source>
        <dbReference type="Google" id="ProtNLM"/>
    </source>
</evidence>